<comment type="function">
    <text evidence="1">Probably plays a role in facilitating the assembly of multimeric protein complexes inside the ER. Is required for secretory polypeptide translocation. May physically associate with SEC63 protein in the endoplasmic reticulum and this interaction may be regulated by ATP hydrolysis.</text>
</comment>
<dbReference type="FunFam" id="2.60.34.10:FF:000002">
    <property type="entry name" value="Heat shock 70 kDa"/>
    <property type="match status" value="1"/>
</dbReference>
<evidence type="ECO:0000256" key="3">
    <source>
        <dbReference type="ARBA" id="ARBA00004319"/>
    </source>
</evidence>
<evidence type="ECO:0000256" key="6">
    <source>
        <dbReference type="ARBA" id="ARBA00022729"/>
    </source>
</evidence>
<feature type="region of interest" description="Disordered" evidence="19">
    <location>
        <begin position="650"/>
        <end position="676"/>
    </location>
</feature>
<reference evidence="21" key="1">
    <citation type="submission" date="2022-08" db="EMBL/GenBank/DDBJ databases">
        <title>A Global Phylogenomic Analysis of the Shiitake Genus Lentinula.</title>
        <authorList>
            <consortium name="DOE Joint Genome Institute"/>
            <person name="Sierra-Patev S."/>
            <person name="Min B."/>
            <person name="Naranjo-Ortiz M."/>
            <person name="Looney B."/>
            <person name="Konkel Z."/>
            <person name="Slot J.C."/>
            <person name="Sakamoto Y."/>
            <person name="Steenwyk J.L."/>
            <person name="Rokas A."/>
            <person name="Carro J."/>
            <person name="Camarero S."/>
            <person name="Ferreira P."/>
            <person name="Molpeceres G."/>
            <person name="Ruiz-Duenas F.J."/>
            <person name="Serrano A."/>
            <person name="Henrissat B."/>
            <person name="Drula E."/>
            <person name="Hughes K.W."/>
            <person name="Mata J.L."/>
            <person name="Ishikawa N.K."/>
            <person name="Vargas-Isla R."/>
            <person name="Ushijima S."/>
            <person name="Smith C.A."/>
            <person name="Ahrendt S."/>
            <person name="Andreopoulos W."/>
            <person name="He G."/>
            <person name="Labutti K."/>
            <person name="Lipzen A."/>
            <person name="Ng V."/>
            <person name="Riley R."/>
            <person name="Sandor L."/>
            <person name="Barry K."/>
            <person name="Martinez A.T."/>
            <person name="Xiao Y."/>
            <person name="Gibbons J.G."/>
            <person name="Terashima K."/>
            <person name="Grigoriev I.V."/>
            <person name="Hibbett D.S."/>
        </authorList>
    </citation>
    <scope>NUCLEOTIDE SEQUENCE</scope>
    <source>
        <strain evidence="21">JLM2183</strain>
    </source>
</reference>
<dbReference type="PRINTS" id="PR00301">
    <property type="entry name" value="HEATSHOCK70"/>
</dbReference>
<dbReference type="InterPro" id="IPR043129">
    <property type="entry name" value="ATPase_NBD"/>
</dbReference>
<dbReference type="EC" id="3.6.4.10" evidence="5"/>
<dbReference type="InterPro" id="IPR042050">
    <property type="entry name" value="BIP_NBD"/>
</dbReference>
<dbReference type="Pfam" id="PF00012">
    <property type="entry name" value="HSP70"/>
    <property type="match status" value="1"/>
</dbReference>
<evidence type="ECO:0000256" key="4">
    <source>
        <dbReference type="ARBA" id="ARBA00007381"/>
    </source>
</evidence>
<dbReference type="CDD" id="cd10241">
    <property type="entry name" value="ASKHA_NBD_HSP70_BiP"/>
    <property type="match status" value="1"/>
</dbReference>
<dbReference type="InterPro" id="IPR018181">
    <property type="entry name" value="Heat_shock_70_CS"/>
</dbReference>
<dbReference type="FunFam" id="3.90.640.10:FF:000153">
    <property type="entry name" value="Endoplasmic reticulum chaperone BiP"/>
    <property type="match status" value="1"/>
</dbReference>
<name>A0A9W9AEN6_9AGAR</name>
<dbReference type="GO" id="GO:0005788">
    <property type="term" value="C:endoplasmic reticulum lumen"/>
    <property type="evidence" value="ECO:0007669"/>
    <property type="project" value="UniProtKB-SubCell"/>
</dbReference>
<dbReference type="GO" id="GO:0005634">
    <property type="term" value="C:nucleus"/>
    <property type="evidence" value="ECO:0007669"/>
    <property type="project" value="UniProtKB-SubCell"/>
</dbReference>
<dbReference type="PROSITE" id="PS01036">
    <property type="entry name" value="HSP70_3"/>
    <property type="match status" value="1"/>
</dbReference>
<dbReference type="GO" id="GO:0005524">
    <property type="term" value="F:ATP binding"/>
    <property type="evidence" value="ECO:0007669"/>
    <property type="project" value="UniProtKB-KW"/>
</dbReference>
<evidence type="ECO:0000256" key="8">
    <source>
        <dbReference type="ARBA" id="ARBA00022824"/>
    </source>
</evidence>
<keyword evidence="13" id="KW-0539">Nucleus</keyword>
<evidence type="ECO:0000256" key="7">
    <source>
        <dbReference type="ARBA" id="ARBA00022741"/>
    </source>
</evidence>
<keyword evidence="9 18" id="KW-0067">ATP-binding</keyword>
<accession>A0A9W9AEN6</accession>
<comment type="caution">
    <text evidence="21">The sequence shown here is derived from an EMBL/GenBank/DDBJ whole genome shotgun (WGS) entry which is preliminary data.</text>
</comment>
<dbReference type="PROSITE" id="PS00329">
    <property type="entry name" value="HSP70_2"/>
    <property type="match status" value="1"/>
</dbReference>
<dbReference type="GO" id="GO:0140662">
    <property type="term" value="F:ATP-dependent protein folding chaperone"/>
    <property type="evidence" value="ECO:0007669"/>
    <property type="project" value="InterPro"/>
</dbReference>
<evidence type="ECO:0000256" key="19">
    <source>
        <dbReference type="SAM" id="MobiDB-lite"/>
    </source>
</evidence>
<dbReference type="Gene3D" id="3.30.420.40">
    <property type="match status" value="2"/>
</dbReference>
<keyword evidence="22" id="KW-1185">Reference proteome</keyword>
<gene>
    <name evidence="21" type="ORF">J3R30DRAFT_3463911</name>
</gene>
<dbReference type="InterPro" id="IPR013126">
    <property type="entry name" value="Hsp_70_fam"/>
</dbReference>
<evidence type="ECO:0000256" key="10">
    <source>
        <dbReference type="ARBA" id="ARBA00023015"/>
    </source>
</evidence>
<evidence type="ECO:0000256" key="13">
    <source>
        <dbReference type="ARBA" id="ARBA00023242"/>
    </source>
</evidence>
<evidence type="ECO:0000256" key="12">
    <source>
        <dbReference type="ARBA" id="ARBA00023163"/>
    </source>
</evidence>
<keyword evidence="12" id="KW-0804">Transcription</keyword>
<dbReference type="Gene3D" id="3.30.30.30">
    <property type="match status" value="1"/>
</dbReference>
<dbReference type="FunFam" id="3.30.30.30:FF:000001">
    <property type="entry name" value="heat shock 70 kDa protein-like"/>
    <property type="match status" value="1"/>
</dbReference>
<keyword evidence="8" id="KW-0256">Endoplasmic reticulum</keyword>
<keyword evidence="6 20" id="KW-0732">Signal</keyword>
<dbReference type="Proteomes" id="UP001150266">
    <property type="component" value="Unassembled WGS sequence"/>
</dbReference>
<evidence type="ECO:0000256" key="9">
    <source>
        <dbReference type="ARBA" id="ARBA00022840"/>
    </source>
</evidence>
<dbReference type="PANTHER" id="PTHR19375">
    <property type="entry name" value="HEAT SHOCK PROTEIN 70KDA"/>
    <property type="match status" value="1"/>
</dbReference>
<dbReference type="FunFam" id="3.30.420.40:FF:000026">
    <property type="entry name" value="Heat shock protein 70"/>
    <property type="match status" value="1"/>
</dbReference>
<proteinExistence type="inferred from homology"/>
<organism evidence="21 22">
    <name type="scientific">Lentinula aciculospora</name>
    <dbReference type="NCBI Taxonomy" id="153920"/>
    <lineage>
        <taxon>Eukaryota</taxon>
        <taxon>Fungi</taxon>
        <taxon>Dikarya</taxon>
        <taxon>Basidiomycota</taxon>
        <taxon>Agaricomycotina</taxon>
        <taxon>Agaricomycetes</taxon>
        <taxon>Agaricomycetidae</taxon>
        <taxon>Agaricales</taxon>
        <taxon>Marasmiineae</taxon>
        <taxon>Omphalotaceae</taxon>
        <taxon>Lentinula</taxon>
    </lineage>
</organism>
<protein>
    <recommendedName>
        <fullName evidence="17">Transcriptional coregulator SSA1</fullName>
        <ecNumber evidence="5">3.6.4.10</ecNumber>
    </recommendedName>
    <alternativeName>
        <fullName evidence="14">Immunoglobulin heavy chain-binding protein homolog</fullName>
    </alternativeName>
</protein>
<dbReference type="AlphaFoldDB" id="A0A9W9AEN6"/>
<comment type="catalytic activity">
    <reaction evidence="15">
        <text>ATP + H2O = ADP + phosphate + H(+)</text>
        <dbReference type="Rhea" id="RHEA:13065"/>
        <dbReference type="ChEBI" id="CHEBI:15377"/>
        <dbReference type="ChEBI" id="CHEBI:15378"/>
        <dbReference type="ChEBI" id="CHEBI:30616"/>
        <dbReference type="ChEBI" id="CHEBI:43474"/>
        <dbReference type="ChEBI" id="CHEBI:456216"/>
        <dbReference type="EC" id="3.6.4.10"/>
    </reaction>
</comment>
<sequence>MSRLSRRPSRSQSRRILSSVSFVFFALLAVLTFCSPAVRAEESHSEYGTVIGIDLGTTYSCVGVQRGGRVEIIANDQGHRITPSWVSFSDDERLIGDSAKNAYASNPSNTVFDAKRLIGRKMDDQDIARDIKHWPFEVREKGGKPVISVSHKGEKRDFTPEEISAMVLTKMKETAEAYLGEKVTHAVVTVPAYFNDAQRQATKDAGVIAGLQVLRIINEPTAAAIAYGLNKKAGETQIIVYDLGGGTFDVSLLSIDDGVFEVLATAGDTHLGGEDFDNRVIDYLVKAYKKKTGTDVSKNLRALGKLKREVEKAKRILSSQQSTRIEIESFEDGNDFSETLTRAKFEELNMDLFRKTMKPVEQVLKDANVKKDDIDEIVLVGGSTRIPKVQQLLKEYFGGKEPSKGINPDEAVAYGAAVQGGILSGAEGTADVVLVDVCPLTLGIETTGGVMTKLIPRNTVIPTKKSQIFSTAADNQPTVLIQVYEGERTLTKDNNLLGKFELSSIPPSPRGVPQIEVTFEIDANGIMKVGAADKGTGKSESITITNEKGRLSQEEIDRMVADAEKFASEDEAQRKRIESLNSLSSFVYGLRTQVNDEEGMGGKISAEDKKTLLATIKETTEWIDENGTSATSEDLEEKLAEVQGIVNPITTKMYNGAGGPSGDDDDEEATRDHDEL</sequence>
<comment type="subunit">
    <text evidence="16">Interacts with transcription factor HSF1 on chromatin.</text>
</comment>
<dbReference type="SUPFAM" id="SSF100934">
    <property type="entry name" value="Heat shock protein 70kD (HSP70), C-terminal subdomain"/>
    <property type="match status" value="1"/>
</dbReference>
<evidence type="ECO:0000256" key="2">
    <source>
        <dbReference type="ARBA" id="ARBA00004123"/>
    </source>
</evidence>
<dbReference type="SUPFAM" id="SSF53067">
    <property type="entry name" value="Actin-like ATPase domain"/>
    <property type="match status" value="2"/>
</dbReference>
<dbReference type="EMBL" id="JAOTPV010000006">
    <property type="protein sequence ID" value="KAJ4481058.1"/>
    <property type="molecule type" value="Genomic_DNA"/>
</dbReference>
<feature type="chain" id="PRO_5040943543" description="Transcriptional coregulator SSA1" evidence="20">
    <location>
        <begin position="41"/>
        <end position="676"/>
    </location>
</feature>
<evidence type="ECO:0000313" key="22">
    <source>
        <dbReference type="Proteomes" id="UP001150266"/>
    </source>
</evidence>
<comment type="similarity">
    <text evidence="4 18">Belongs to the heat shock protein 70 family.</text>
</comment>
<feature type="signal peptide" evidence="20">
    <location>
        <begin position="1"/>
        <end position="40"/>
    </location>
</feature>
<evidence type="ECO:0000256" key="5">
    <source>
        <dbReference type="ARBA" id="ARBA00012554"/>
    </source>
</evidence>
<dbReference type="NCBIfam" id="NF001413">
    <property type="entry name" value="PRK00290.1"/>
    <property type="match status" value="1"/>
</dbReference>
<dbReference type="InterPro" id="IPR029048">
    <property type="entry name" value="HSP70_C_sf"/>
</dbReference>
<evidence type="ECO:0000256" key="18">
    <source>
        <dbReference type="RuleBase" id="RU003322"/>
    </source>
</evidence>
<keyword evidence="10" id="KW-0805">Transcription regulation</keyword>
<dbReference type="PROSITE" id="PS00297">
    <property type="entry name" value="HSP70_1"/>
    <property type="match status" value="1"/>
</dbReference>
<evidence type="ECO:0000256" key="11">
    <source>
        <dbReference type="ARBA" id="ARBA00023016"/>
    </source>
</evidence>
<dbReference type="Gene3D" id="1.20.1270.10">
    <property type="match status" value="1"/>
</dbReference>
<evidence type="ECO:0000256" key="20">
    <source>
        <dbReference type="SAM" id="SignalP"/>
    </source>
</evidence>
<dbReference type="Gene3D" id="3.90.640.10">
    <property type="entry name" value="Actin, Chain A, domain 4"/>
    <property type="match status" value="1"/>
</dbReference>
<comment type="subcellular location">
    <subcellularLocation>
        <location evidence="3">Endoplasmic reticulum lumen</location>
    </subcellularLocation>
    <subcellularLocation>
        <location evidence="2">Nucleus</location>
    </subcellularLocation>
</comment>
<dbReference type="InterPro" id="IPR029047">
    <property type="entry name" value="HSP70_peptide-bd_sf"/>
</dbReference>
<evidence type="ECO:0000256" key="14">
    <source>
        <dbReference type="ARBA" id="ARBA00031728"/>
    </source>
</evidence>
<keyword evidence="11 21" id="KW-0346">Stress response</keyword>
<keyword evidence="7 18" id="KW-0547">Nucleotide-binding</keyword>
<dbReference type="SUPFAM" id="SSF100920">
    <property type="entry name" value="Heat shock protein 70kD (HSP70), peptide-binding domain"/>
    <property type="match status" value="1"/>
</dbReference>
<evidence type="ECO:0000313" key="21">
    <source>
        <dbReference type="EMBL" id="KAJ4481058.1"/>
    </source>
</evidence>
<evidence type="ECO:0000256" key="16">
    <source>
        <dbReference type="ARBA" id="ARBA00062310"/>
    </source>
</evidence>
<dbReference type="OrthoDB" id="2401965at2759"/>
<dbReference type="Gene3D" id="2.60.34.10">
    <property type="entry name" value="Substrate Binding Domain Of DNAk, Chain A, domain 1"/>
    <property type="match status" value="1"/>
</dbReference>
<evidence type="ECO:0000256" key="17">
    <source>
        <dbReference type="ARBA" id="ARBA00068399"/>
    </source>
</evidence>
<evidence type="ECO:0000256" key="15">
    <source>
        <dbReference type="ARBA" id="ARBA00048056"/>
    </source>
</evidence>
<dbReference type="GO" id="GO:0006986">
    <property type="term" value="P:response to unfolded protein"/>
    <property type="evidence" value="ECO:0007669"/>
    <property type="project" value="UniProtKB-ARBA"/>
</dbReference>
<evidence type="ECO:0000256" key="1">
    <source>
        <dbReference type="ARBA" id="ARBA00002226"/>
    </source>
</evidence>